<feature type="transmembrane region" description="Helical" evidence="5">
    <location>
        <begin position="96"/>
        <end position="113"/>
    </location>
</feature>
<sequence length="305" mass="32680">MKSVKVNSQSLWAYLQLTRPANIITAWADILAGIAASGYLTITQDPPPWNFIPPVWLLIATTGLYGGGVVLNDLFDMEIDLLERPERPIPGGTASPQVAALLGGWLLSVGIVAASQVSFFSGGLALTIAAAALFYNAFGKHYTILAPINMGLCRGGNLLLGVSITPAIVGEYWFLALISIVYIAAITLLSREEVHEAHLTTAVMALLMIVMVILGLLTLGLFTNYHLLTALPFLIFFMIQILSPLINALQQPTPEYMRLAVKSGVISVIILDSCLVAGFAGWICGLLVLSLLLISTKLSQIFAVT</sequence>
<dbReference type="Pfam" id="PF01040">
    <property type="entry name" value="UbiA"/>
    <property type="match status" value="1"/>
</dbReference>
<evidence type="ECO:0000313" key="7">
    <source>
        <dbReference type="Proteomes" id="UP001159387"/>
    </source>
</evidence>
<name>A0AA43GUA2_9CYAN</name>
<feature type="transmembrane region" description="Helical" evidence="5">
    <location>
        <begin position="197"/>
        <end position="220"/>
    </location>
</feature>
<proteinExistence type="predicted"/>
<dbReference type="GO" id="GO:0016020">
    <property type="term" value="C:membrane"/>
    <property type="evidence" value="ECO:0007669"/>
    <property type="project" value="UniProtKB-SubCell"/>
</dbReference>
<dbReference type="CDD" id="cd13964">
    <property type="entry name" value="PT_UbiA_1"/>
    <property type="match status" value="1"/>
</dbReference>
<organism evidence="6 7">
    <name type="scientific">Chrysosporum bergii ANA360D</name>
    <dbReference type="NCBI Taxonomy" id="617107"/>
    <lineage>
        <taxon>Bacteria</taxon>
        <taxon>Bacillati</taxon>
        <taxon>Cyanobacteriota</taxon>
        <taxon>Cyanophyceae</taxon>
        <taxon>Nostocales</taxon>
        <taxon>Nodulariaceae</taxon>
        <taxon>Chrysosporum</taxon>
    </lineage>
</organism>
<feature type="transmembrane region" description="Helical" evidence="5">
    <location>
        <begin position="54"/>
        <end position="75"/>
    </location>
</feature>
<gene>
    <name evidence="6" type="primary">eboC</name>
    <name evidence="6" type="ORF">NWP17_15750</name>
</gene>
<dbReference type="PANTHER" id="PTHR42723">
    <property type="entry name" value="CHLOROPHYLL SYNTHASE"/>
    <property type="match status" value="1"/>
</dbReference>
<feature type="transmembrane region" description="Helical" evidence="5">
    <location>
        <begin position="266"/>
        <end position="294"/>
    </location>
</feature>
<dbReference type="InterPro" id="IPR050475">
    <property type="entry name" value="Prenyltransferase_related"/>
</dbReference>
<dbReference type="Gene3D" id="1.10.357.140">
    <property type="entry name" value="UbiA prenyltransferase"/>
    <property type="match status" value="1"/>
</dbReference>
<evidence type="ECO:0000313" key="6">
    <source>
        <dbReference type="EMBL" id="MDH6061869.1"/>
    </source>
</evidence>
<dbReference type="PANTHER" id="PTHR42723:SF1">
    <property type="entry name" value="CHLOROPHYLL SYNTHASE, CHLOROPLASTIC"/>
    <property type="match status" value="1"/>
</dbReference>
<dbReference type="RefSeq" id="WP_280655812.1">
    <property type="nucleotide sequence ID" value="NZ_JANQDH010000108.1"/>
</dbReference>
<dbReference type="NCBIfam" id="NF035940">
    <property type="entry name" value="prenyl_rel_EboC"/>
    <property type="match status" value="1"/>
</dbReference>
<keyword evidence="3 5" id="KW-1133">Transmembrane helix</keyword>
<dbReference type="EMBL" id="JANQDH010000108">
    <property type="protein sequence ID" value="MDH6061869.1"/>
    <property type="molecule type" value="Genomic_DNA"/>
</dbReference>
<keyword evidence="7" id="KW-1185">Reference proteome</keyword>
<comment type="subcellular location">
    <subcellularLocation>
        <location evidence="1">Membrane</location>
        <topology evidence="1">Multi-pass membrane protein</topology>
    </subcellularLocation>
</comment>
<dbReference type="Proteomes" id="UP001159387">
    <property type="component" value="Unassembled WGS sequence"/>
</dbReference>
<evidence type="ECO:0000256" key="4">
    <source>
        <dbReference type="ARBA" id="ARBA00023136"/>
    </source>
</evidence>
<evidence type="ECO:0000256" key="2">
    <source>
        <dbReference type="ARBA" id="ARBA00022692"/>
    </source>
</evidence>
<evidence type="ECO:0000256" key="3">
    <source>
        <dbReference type="ARBA" id="ARBA00022989"/>
    </source>
</evidence>
<protein>
    <submittedName>
        <fullName evidence="6">UbiA-like protein EboC</fullName>
    </submittedName>
</protein>
<feature type="transmembrane region" description="Helical" evidence="5">
    <location>
        <begin position="21"/>
        <end position="42"/>
    </location>
</feature>
<feature type="transmembrane region" description="Helical" evidence="5">
    <location>
        <begin position="158"/>
        <end position="185"/>
    </location>
</feature>
<feature type="transmembrane region" description="Helical" evidence="5">
    <location>
        <begin position="227"/>
        <end position="246"/>
    </location>
</feature>
<dbReference type="InterPro" id="IPR000537">
    <property type="entry name" value="UbiA_prenyltransferase"/>
</dbReference>
<accession>A0AA43GUA2</accession>
<keyword evidence="4 5" id="KW-0472">Membrane</keyword>
<dbReference type="GO" id="GO:0016765">
    <property type="term" value="F:transferase activity, transferring alkyl or aryl (other than methyl) groups"/>
    <property type="evidence" value="ECO:0007669"/>
    <property type="project" value="InterPro"/>
</dbReference>
<keyword evidence="2 5" id="KW-0812">Transmembrane</keyword>
<dbReference type="InterPro" id="IPR044878">
    <property type="entry name" value="UbiA_sf"/>
</dbReference>
<comment type="caution">
    <text evidence="6">The sequence shown here is derived from an EMBL/GenBank/DDBJ whole genome shotgun (WGS) entry which is preliminary data.</text>
</comment>
<evidence type="ECO:0000256" key="5">
    <source>
        <dbReference type="SAM" id="Phobius"/>
    </source>
</evidence>
<feature type="transmembrane region" description="Helical" evidence="5">
    <location>
        <begin position="119"/>
        <end position="138"/>
    </location>
</feature>
<evidence type="ECO:0000256" key="1">
    <source>
        <dbReference type="ARBA" id="ARBA00004141"/>
    </source>
</evidence>
<reference evidence="6 7" key="1">
    <citation type="journal article" date="2023" name="J. Phycol.">
        <title>Chrysosporum ovalisporum is synonymous with the true-branching cyanobacterium Umezakia natans (Nostocales/Aphanizomenonaceae).</title>
        <authorList>
            <person name="McGregor G.B."/>
            <person name="Sendall B.C."/>
            <person name="Niiyama Y."/>
            <person name="Tuji A."/>
            <person name="Willis A."/>
        </authorList>
    </citation>
    <scope>NUCLEOTIDE SEQUENCE [LARGE SCALE GENOMIC DNA]</scope>
    <source>
        <strain evidence="6 7">ANA360D</strain>
    </source>
</reference>
<dbReference type="AlphaFoldDB" id="A0AA43GUA2"/>